<evidence type="ECO:0000256" key="2">
    <source>
        <dbReference type="HAMAP-Rule" id="MF_01139"/>
    </source>
</evidence>
<dbReference type="AlphaFoldDB" id="A0A928VLZ7"/>
<dbReference type="NCBIfam" id="TIGR00055">
    <property type="entry name" value="uppS"/>
    <property type="match status" value="1"/>
</dbReference>
<dbReference type="EC" id="2.5.1.-" evidence="2"/>
<feature type="binding site" evidence="2">
    <location>
        <position position="7"/>
    </location>
    <ligand>
        <name>substrate</name>
    </ligand>
</feature>
<sequence length="226" mass="25727">MDGNGRWAKRQGLPRIAGHRQGVKTLKELVHCCKHWGIPVLTAYAFSTENWHRPQAEVGFLMGLFETVLAQELAPLCRQGVRLSFIGDLSILPQSLQRMIEQSVQMTQHNQAVHLMIALNYGGRSEITQACRKIAALVQQGQLSVTQINEMTIADHLMTMGTPDPDLLIRTSHELRLSNFLPWQSAYTELYFTDTVWPDFGPAEFYQALLDYQRRDRRFGQVSQTA</sequence>
<protein>
    <recommendedName>
        <fullName evidence="2">Isoprenyl transferase</fullName>
        <ecNumber evidence="2">2.5.1.-</ecNumber>
    </recommendedName>
</protein>
<comment type="similarity">
    <text evidence="2">Belongs to the UPP synthase family.</text>
</comment>
<feature type="binding site" evidence="2">
    <location>
        <begin position="3"/>
        <end position="6"/>
    </location>
    <ligand>
        <name>substrate</name>
    </ligand>
</feature>
<reference evidence="3" key="1">
    <citation type="submission" date="2020-10" db="EMBL/GenBank/DDBJ databases">
        <authorList>
            <person name="Castelo-Branco R."/>
            <person name="Eusebio N."/>
            <person name="Adriana R."/>
            <person name="Vieira A."/>
            <person name="Brugerolle De Fraissinette N."/>
            <person name="Rezende De Castro R."/>
            <person name="Schneider M.P."/>
            <person name="Vasconcelos V."/>
            <person name="Leao P.N."/>
        </authorList>
    </citation>
    <scope>NUCLEOTIDE SEQUENCE</scope>
    <source>
        <strain evidence="3">LEGE 11480</strain>
    </source>
</reference>
<dbReference type="Proteomes" id="UP000625316">
    <property type="component" value="Unassembled WGS sequence"/>
</dbReference>
<dbReference type="InterPro" id="IPR036424">
    <property type="entry name" value="UPP_synth-like_sf"/>
</dbReference>
<dbReference type="HAMAP" id="MF_01139">
    <property type="entry name" value="ISPT"/>
    <property type="match status" value="1"/>
</dbReference>
<keyword evidence="2" id="KW-0460">Magnesium</keyword>
<comment type="cofactor">
    <cofactor evidence="2">
        <name>Mg(2+)</name>
        <dbReference type="ChEBI" id="CHEBI:18420"/>
    </cofactor>
    <text evidence="2">Binds 2 magnesium ions per subunit.</text>
</comment>
<feature type="binding site" evidence="2">
    <location>
        <begin position="176"/>
        <end position="178"/>
    </location>
    <ligand>
        <name>substrate</name>
    </ligand>
</feature>
<keyword evidence="1 2" id="KW-0808">Transferase</keyword>
<feature type="binding site" evidence="2">
    <location>
        <position position="2"/>
    </location>
    <ligand>
        <name>Mg(2+)</name>
        <dbReference type="ChEBI" id="CHEBI:18420"/>
    </ligand>
</feature>
<feature type="binding site" evidence="2">
    <location>
        <begin position="47"/>
        <end position="49"/>
    </location>
    <ligand>
        <name>substrate</name>
    </ligand>
</feature>
<dbReference type="SUPFAM" id="SSF64005">
    <property type="entry name" value="Undecaprenyl diphosphate synthase"/>
    <property type="match status" value="1"/>
</dbReference>
<feature type="binding site" evidence="2">
    <location>
        <position position="51"/>
    </location>
    <ligand>
        <name>substrate</name>
    </ligand>
</feature>
<dbReference type="EMBL" id="JADEXQ010000002">
    <property type="protein sequence ID" value="MBE9028299.1"/>
    <property type="molecule type" value="Genomic_DNA"/>
</dbReference>
<accession>A0A928VLZ7</accession>
<dbReference type="CDD" id="cd00475">
    <property type="entry name" value="Cis_IPPS"/>
    <property type="match status" value="1"/>
</dbReference>
<comment type="function">
    <text evidence="2">Catalyzes the condensation of isopentenyl diphosphate (IPP) with allylic pyrophosphates generating different type of terpenoids.</text>
</comment>
<feature type="active site" evidence="2">
    <location>
        <position position="2"/>
    </location>
</feature>
<dbReference type="FunFam" id="3.40.1180.10:FF:000001">
    <property type="entry name" value="(2E,6E)-farnesyl-diphosphate-specific ditrans,polycis-undecaprenyl-diphosphate synthase"/>
    <property type="match status" value="1"/>
</dbReference>
<proteinExistence type="inferred from homology"/>
<feature type="active site" description="Proton acceptor" evidence="2">
    <location>
        <position position="50"/>
    </location>
</feature>
<feature type="binding site" evidence="2">
    <location>
        <position position="19"/>
    </location>
    <ligand>
        <name>substrate</name>
    </ligand>
</feature>
<dbReference type="Gene3D" id="3.40.1180.10">
    <property type="entry name" value="Decaprenyl diphosphate synthase-like"/>
    <property type="match status" value="1"/>
</dbReference>
<keyword evidence="2" id="KW-0479">Metal-binding</keyword>
<keyword evidence="4" id="KW-1185">Reference proteome</keyword>
<evidence type="ECO:0000256" key="1">
    <source>
        <dbReference type="ARBA" id="ARBA00022679"/>
    </source>
</evidence>
<dbReference type="GO" id="GO:0000287">
    <property type="term" value="F:magnesium ion binding"/>
    <property type="evidence" value="ECO:0007669"/>
    <property type="project" value="UniProtKB-UniRule"/>
</dbReference>
<gene>
    <name evidence="3" type="primary">uppS</name>
    <name evidence="3" type="ORF">IQ266_00830</name>
</gene>
<dbReference type="InterPro" id="IPR001441">
    <property type="entry name" value="UPP_synth-like"/>
</dbReference>
<evidence type="ECO:0000313" key="4">
    <source>
        <dbReference type="Proteomes" id="UP000625316"/>
    </source>
</evidence>
<dbReference type="PANTHER" id="PTHR10291">
    <property type="entry name" value="DEHYDRODOLICHYL DIPHOSPHATE SYNTHASE FAMILY MEMBER"/>
    <property type="match status" value="1"/>
</dbReference>
<comment type="subunit">
    <text evidence="2">Homodimer.</text>
</comment>
<dbReference type="GO" id="GO:0045547">
    <property type="term" value="F:ditrans,polycis-polyprenyl diphosphate synthase [(2E,6E)-farnesyl diphosphate specific] activity"/>
    <property type="evidence" value="ECO:0007669"/>
    <property type="project" value="TreeGrafter"/>
</dbReference>
<dbReference type="GO" id="GO:0016094">
    <property type="term" value="P:polyprenol biosynthetic process"/>
    <property type="evidence" value="ECO:0007669"/>
    <property type="project" value="TreeGrafter"/>
</dbReference>
<dbReference type="PANTHER" id="PTHR10291:SF0">
    <property type="entry name" value="DEHYDRODOLICHYL DIPHOSPHATE SYNTHASE 2"/>
    <property type="match status" value="1"/>
</dbReference>
<feature type="binding site" evidence="2">
    <location>
        <position position="53"/>
    </location>
    <ligand>
        <name>substrate</name>
    </ligand>
</feature>
<feature type="binding site" evidence="2">
    <location>
        <position position="189"/>
    </location>
    <ligand>
        <name>Mg(2+)</name>
        <dbReference type="ChEBI" id="CHEBI:18420"/>
    </ligand>
</feature>
<comment type="caution">
    <text evidence="3">The sequence shown here is derived from an EMBL/GenBank/DDBJ whole genome shotgun (WGS) entry which is preliminary data.</text>
</comment>
<organism evidence="3 4">
    <name type="scientific">Romeriopsis navalis LEGE 11480</name>
    <dbReference type="NCBI Taxonomy" id="2777977"/>
    <lineage>
        <taxon>Bacteria</taxon>
        <taxon>Bacillati</taxon>
        <taxon>Cyanobacteriota</taxon>
        <taxon>Cyanophyceae</taxon>
        <taxon>Leptolyngbyales</taxon>
        <taxon>Leptolyngbyaceae</taxon>
        <taxon>Romeriopsis</taxon>
        <taxon>Romeriopsis navalis</taxon>
    </lineage>
</organism>
<feature type="binding site" evidence="2">
    <location>
        <position position="15"/>
    </location>
    <ligand>
        <name>substrate</name>
    </ligand>
</feature>
<dbReference type="Pfam" id="PF01255">
    <property type="entry name" value="Prenyltransf"/>
    <property type="match status" value="1"/>
</dbReference>
<feature type="binding site" evidence="2">
    <location>
        <position position="170"/>
    </location>
    <ligand>
        <name>substrate</name>
    </ligand>
</feature>
<evidence type="ECO:0000313" key="3">
    <source>
        <dbReference type="EMBL" id="MBE9028299.1"/>
    </source>
</evidence>
<name>A0A928VLZ7_9CYAN</name>